<dbReference type="Pfam" id="PF01594">
    <property type="entry name" value="AI-2E_transport"/>
    <property type="match status" value="1"/>
</dbReference>
<protein>
    <recommendedName>
        <fullName evidence="9">AI-2E family transporter</fullName>
    </recommendedName>
</protein>
<feature type="transmembrane region" description="Helical" evidence="6">
    <location>
        <begin position="221"/>
        <end position="240"/>
    </location>
</feature>
<sequence>MDFKNFDITWGGLWRVFFMVLLVWALFMARDVVIVLLLAIVISSALDPIVTFLQKKKIPRILGALAIFILVIFILALIFYTIIPIALFEFNNLLGSLSQRTDSVFEFVKAPEILATINTSLERLTDILLSGSASVVDIASKFLGGLVLLISVFVLSFYLTVDKDGVERFLIAVLPTASESKFLDIYAQTKKKIGDWLKGQIFLSLTMGVVVFAGLKLLGVKYSLVLAILAGVLELIPYVGPIFSGTVAVLIGLTDSFALGLYVLLLFIVIQQLEGHVLVPAVTRFTTNLNPVVVLVSLMIGAKIFGFVGVILAVPLAVMAQEFIEELSQSKQRRRDSKLIR</sequence>
<evidence type="ECO:0000313" key="8">
    <source>
        <dbReference type="Proteomes" id="UP000177942"/>
    </source>
</evidence>
<evidence type="ECO:0000256" key="2">
    <source>
        <dbReference type="ARBA" id="ARBA00009773"/>
    </source>
</evidence>
<evidence type="ECO:0000256" key="6">
    <source>
        <dbReference type="SAM" id="Phobius"/>
    </source>
</evidence>
<evidence type="ECO:0000256" key="5">
    <source>
        <dbReference type="ARBA" id="ARBA00023136"/>
    </source>
</evidence>
<evidence type="ECO:0000313" key="7">
    <source>
        <dbReference type="EMBL" id="OGY65152.1"/>
    </source>
</evidence>
<gene>
    <name evidence="7" type="ORF">A3A16_00430</name>
</gene>
<organism evidence="7 8">
    <name type="scientific">Candidatus Harrisonbacteria bacterium RIFCSPLOWO2_01_FULL_44_18</name>
    <dbReference type="NCBI Taxonomy" id="1798407"/>
    <lineage>
        <taxon>Bacteria</taxon>
        <taxon>Candidatus Harrisoniibacteriota</taxon>
    </lineage>
</organism>
<dbReference type="GO" id="GO:0016020">
    <property type="term" value="C:membrane"/>
    <property type="evidence" value="ECO:0007669"/>
    <property type="project" value="UniProtKB-SubCell"/>
</dbReference>
<feature type="transmembrane region" description="Helical" evidence="6">
    <location>
        <begin position="142"/>
        <end position="161"/>
    </location>
</feature>
<evidence type="ECO:0008006" key="9">
    <source>
        <dbReference type="Google" id="ProtNLM"/>
    </source>
</evidence>
<evidence type="ECO:0000256" key="1">
    <source>
        <dbReference type="ARBA" id="ARBA00004141"/>
    </source>
</evidence>
<accession>A0A1G1ZKN9</accession>
<dbReference type="EMBL" id="MHJJ01000014">
    <property type="protein sequence ID" value="OGY65152.1"/>
    <property type="molecule type" value="Genomic_DNA"/>
</dbReference>
<proteinExistence type="inferred from homology"/>
<keyword evidence="4 6" id="KW-1133">Transmembrane helix</keyword>
<feature type="transmembrane region" description="Helical" evidence="6">
    <location>
        <begin position="293"/>
        <end position="318"/>
    </location>
</feature>
<feature type="transmembrane region" description="Helical" evidence="6">
    <location>
        <begin position="247"/>
        <end position="273"/>
    </location>
</feature>
<reference evidence="7 8" key="1">
    <citation type="journal article" date="2016" name="Nat. Commun.">
        <title>Thousands of microbial genomes shed light on interconnected biogeochemical processes in an aquifer system.</title>
        <authorList>
            <person name="Anantharaman K."/>
            <person name="Brown C.T."/>
            <person name="Hug L.A."/>
            <person name="Sharon I."/>
            <person name="Castelle C.J."/>
            <person name="Probst A.J."/>
            <person name="Thomas B.C."/>
            <person name="Singh A."/>
            <person name="Wilkins M.J."/>
            <person name="Karaoz U."/>
            <person name="Brodie E.L."/>
            <person name="Williams K.H."/>
            <person name="Hubbard S.S."/>
            <person name="Banfield J.F."/>
        </authorList>
    </citation>
    <scope>NUCLEOTIDE SEQUENCE [LARGE SCALE GENOMIC DNA]</scope>
</reference>
<dbReference type="STRING" id="1798407.A3A16_00430"/>
<comment type="caution">
    <text evidence="7">The sequence shown here is derived from an EMBL/GenBank/DDBJ whole genome shotgun (WGS) entry which is preliminary data.</text>
</comment>
<comment type="similarity">
    <text evidence="2">Belongs to the autoinducer-2 exporter (AI-2E) (TC 2.A.86) family.</text>
</comment>
<feature type="transmembrane region" description="Helical" evidence="6">
    <location>
        <begin position="196"/>
        <end position="215"/>
    </location>
</feature>
<dbReference type="PANTHER" id="PTHR21716">
    <property type="entry name" value="TRANSMEMBRANE PROTEIN"/>
    <property type="match status" value="1"/>
</dbReference>
<feature type="transmembrane region" description="Helical" evidence="6">
    <location>
        <begin position="12"/>
        <end position="28"/>
    </location>
</feature>
<dbReference type="PANTHER" id="PTHR21716:SF62">
    <property type="entry name" value="TRANSPORT PROTEIN YDBI-RELATED"/>
    <property type="match status" value="1"/>
</dbReference>
<evidence type="ECO:0000256" key="4">
    <source>
        <dbReference type="ARBA" id="ARBA00022989"/>
    </source>
</evidence>
<dbReference type="Proteomes" id="UP000177942">
    <property type="component" value="Unassembled WGS sequence"/>
</dbReference>
<keyword evidence="3 6" id="KW-0812">Transmembrane</keyword>
<feature type="transmembrane region" description="Helical" evidence="6">
    <location>
        <begin position="65"/>
        <end position="88"/>
    </location>
</feature>
<keyword evidence="5 6" id="KW-0472">Membrane</keyword>
<feature type="transmembrane region" description="Helical" evidence="6">
    <location>
        <begin position="34"/>
        <end position="53"/>
    </location>
</feature>
<comment type="subcellular location">
    <subcellularLocation>
        <location evidence="1">Membrane</location>
        <topology evidence="1">Multi-pass membrane protein</topology>
    </subcellularLocation>
</comment>
<evidence type="ECO:0000256" key="3">
    <source>
        <dbReference type="ARBA" id="ARBA00022692"/>
    </source>
</evidence>
<name>A0A1G1ZKN9_9BACT</name>
<dbReference type="AlphaFoldDB" id="A0A1G1ZKN9"/>
<dbReference type="GO" id="GO:0055085">
    <property type="term" value="P:transmembrane transport"/>
    <property type="evidence" value="ECO:0007669"/>
    <property type="project" value="TreeGrafter"/>
</dbReference>
<dbReference type="InterPro" id="IPR002549">
    <property type="entry name" value="AI-2E-like"/>
</dbReference>